<evidence type="ECO:0000313" key="13">
    <source>
        <dbReference type="Proteomes" id="UP001458946"/>
    </source>
</evidence>
<evidence type="ECO:0000256" key="7">
    <source>
        <dbReference type="ARBA" id="ARBA00023136"/>
    </source>
</evidence>
<keyword evidence="5" id="KW-0732">Signal</keyword>
<evidence type="ECO:0000256" key="8">
    <source>
        <dbReference type="ARBA" id="ARBA00023251"/>
    </source>
</evidence>
<keyword evidence="7" id="KW-0472">Membrane</keyword>
<sequence>MIDFGFDPEFDAESNSEGQGRPKRVDSQGRELPDLPPSAADTHQQDAPAVRWVALAFMLGLGVLAGRLYQLQVAQHSLFAVRASSNYQRDDTLRSVRGQIRTRDGLLLATSRTVYDLVYSGRRNPADPAQAIPDWDKIRYLAGIGKNSDVLVNGQPREPNRAKESEVVLSRNIPQDRLSALSEYLVMVPSLELRERSERIYPQGKLAAHLIGYVKEASAQQVADGTYAAGDLVGMSGLEYSQQSVLQGKNGIRRREVSASGRPLTEKVIDAGQKGSDLTLTLDSTLQKAAERVLGEGLADINAGRRKYGRPAETVSRGAVIAIDPRTNEVLAMASSPTYDPNWFAQVPSPDPAARDWAVDPKRKDAALDAVTSNRVVQSYNPGSVFKPATALMYVEKWGNFTAPCPPVYYFGRAAFRNWAHFSLGYVDARRAIAYSCNPWFYGSAVRAGPEAYSRQLKSRLTELGYTKPTGLELVGEKAGQIMDVDDYHAPQSQWYPGFGLNMSIGQGDTLVTPAQQALVLSTIMNEGRQRPLSVLRAIDSKIQPIQAPKNVVRNGNTAAFNLIKEGMNLTTTLRLGTSSFEIGPNLFPVRTAGKTGTAENGLSRRSGYSYTHAWYEGYGPLSSPNFLVVVFFQNGGEGSGPALKAAKKMFATRWCVKLNAGGRALPPREQQPCMGELSNMHAVYQGRGEE</sequence>
<dbReference type="Gene3D" id="3.40.710.10">
    <property type="entry name" value="DD-peptidase/beta-lactamase superfamily"/>
    <property type="match status" value="1"/>
</dbReference>
<evidence type="ECO:0000256" key="5">
    <source>
        <dbReference type="ARBA" id="ARBA00022729"/>
    </source>
</evidence>
<evidence type="ECO:0000259" key="10">
    <source>
        <dbReference type="Pfam" id="PF00905"/>
    </source>
</evidence>
<dbReference type="InterPro" id="IPR036138">
    <property type="entry name" value="PBP_dimer_sf"/>
</dbReference>
<dbReference type="RefSeq" id="WP_353542885.1">
    <property type="nucleotide sequence ID" value="NZ_BAABRN010000032.1"/>
</dbReference>
<feature type="region of interest" description="Disordered" evidence="9">
    <location>
        <begin position="1"/>
        <end position="43"/>
    </location>
</feature>
<dbReference type="SUPFAM" id="SSF56601">
    <property type="entry name" value="beta-lactamase/transpeptidase-like"/>
    <property type="match status" value="1"/>
</dbReference>
<evidence type="ECO:0000256" key="9">
    <source>
        <dbReference type="SAM" id="MobiDB-lite"/>
    </source>
</evidence>
<dbReference type="Gene3D" id="3.90.1310.10">
    <property type="entry name" value="Penicillin-binding protein 2a (Domain 2)"/>
    <property type="match status" value="1"/>
</dbReference>
<comment type="similarity">
    <text evidence="3">Belongs to the class-D beta-lactamase family.</text>
</comment>
<dbReference type="PANTHER" id="PTHR30627:SF6">
    <property type="entry name" value="BETA-LACTAMASE YBXI-RELATED"/>
    <property type="match status" value="1"/>
</dbReference>
<evidence type="ECO:0000256" key="3">
    <source>
        <dbReference type="ARBA" id="ARBA00007898"/>
    </source>
</evidence>
<dbReference type="InterPro" id="IPR012338">
    <property type="entry name" value="Beta-lactam/transpept-like"/>
</dbReference>
<comment type="subcellular location">
    <subcellularLocation>
        <location evidence="2">Membrane</location>
    </subcellularLocation>
</comment>
<evidence type="ECO:0000256" key="4">
    <source>
        <dbReference type="ARBA" id="ARBA00012865"/>
    </source>
</evidence>
<gene>
    <name evidence="12" type="primary">mrdA</name>
    <name evidence="12" type="ORF">Dxin01_02662</name>
</gene>
<feature type="compositionally biased region" description="Acidic residues" evidence="9">
    <location>
        <begin position="1"/>
        <end position="14"/>
    </location>
</feature>
<keyword evidence="13" id="KW-1185">Reference proteome</keyword>
<evidence type="ECO:0000256" key="2">
    <source>
        <dbReference type="ARBA" id="ARBA00004370"/>
    </source>
</evidence>
<accession>A0ABP9VED9</accession>
<dbReference type="EMBL" id="BAABRN010000032">
    <property type="protein sequence ID" value="GAA5502915.1"/>
    <property type="molecule type" value="Genomic_DNA"/>
</dbReference>
<evidence type="ECO:0000313" key="12">
    <source>
        <dbReference type="EMBL" id="GAA5502915.1"/>
    </source>
</evidence>
<evidence type="ECO:0000259" key="11">
    <source>
        <dbReference type="Pfam" id="PF03717"/>
    </source>
</evidence>
<dbReference type="Proteomes" id="UP001458946">
    <property type="component" value="Unassembled WGS sequence"/>
</dbReference>
<dbReference type="EC" id="3.5.2.6" evidence="4"/>
<dbReference type="InterPro" id="IPR050515">
    <property type="entry name" value="Beta-lactam/transpept"/>
</dbReference>
<comment type="catalytic activity">
    <reaction evidence="1">
        <text>a beta-lactam + H2O = a substituted beta-amino acid</text>
        <dbReference type="Rhea" id="RHEA:20401"/>
        <dbReference type="ChEBI" id="CHEBI:15377"/>
        <dbReference type="ChEBI" id="CHEBI:35627"/>
        <dbReference type="ChEBI" id="CHEBI:140347"/>
        <dbReference type="EC" id="3.5.2.6"/>
    </reaction>
</comment>
<keyword evidence="8" id="KW-0046">Antibiotic resistance</keyword>
<proteinExistence type="inferred from homology"/>
<keyword evidence="6" id="KW-0378">Hydrolase</keyword>
<dbReference type="PANTHER" id="PTHR30627">
    <property type="entry name" value="PEPTIDOGLYCAN D,D-TRANSPEPTIDASE"/>
    <property type="match status" value="1"/>
</dbReference>
<feature type="domain" description="Penicillin-binding protein dimerisation" evidence="11">
    <location>
        <begin position="96"/>
        <end position="267"/>
    </location>
</feature>
<dbReference type="InterPro" id="IPR001460">
    <property type="entry name" value="PCN-bd_Tpept"/>
</dbReference>
<protein>
    <recommendedName>
        <fullName evidence="4">beta-lactamase</fullName>
        <ecNumber evidence="4">3.5.2.6</ecNumber>
    </recommendedName>
</protein>
<dbReference type="Pfam" id="PF03717">
    <property type="entry name" value="PBP_dimer"/>
    <property type="match status" value="1"/>
</dbReference>
<comment type="caution">
    <text evidence="12">The sequence shown here is derived from an EMBL/GenBank/DDBJ whole genome shotgun (WGS) entry which is preliminary data.</text>
</comment>
<name>A0ABP9VED9_9DEIO</name>
<evidence type="ECO:0000256" key="6">
    <source>
        <dbReference type="ARBA" id="ARBA00022801"/>
    </source>
</evidence>
<dbReference type="Pfam" id="PF00905">
    <property type="entry name" value="Transpeptidase"/>
    <property type="match status" value="1"/>
</dbReference>
<feature type="compositionally biased region" description="Basic and acidic residues" evidence="9">
    <location>
        <begin position="23"/>
        <end position="33"/>
    </location>
</feature>
<organism evidence="12 13">
    <name type="scientific">Deinococcus xinjiangensis</name>
    <dbReference type="NCBI Taxonomy" id="457454"/>
    <lineage>
        <taxon>Bacteria</taxon>
        <taxon>Thermotogati</taxon>
        <taxon>Deinococcota</taxon>
        <taxon>Deinococci</taxon>
        <taxon>Deinococcales</taxon>
        <taxon>Deinococcaceae</taxon>
        <taxon>Deinococcus</taxon>
    </lineage>
</organism>
<reference evidence="12 13" key="1">
    <citation type="submission" date="2024-02" db="EMBL/GenBank/DDBJ databases">
        <title>Deinococcus xinjiangensis NBRC 107630.</title>
        <authorList>
            <person name="Ichikawa N."/>
            <person name="Katano-Makiyama Y."/>
            <person name="Hidaka K."/>
        </authorList>
    </citation>
    <scope>NUCLEOTIDE SEQUENCE [LARGE SCALE GENOMIC DNA]</scope>
    <source>
        <strain evidence="12 13">NBRC 107630</strain>
    </source>
</reference>
<dbReference type="SUPFAM" id="SSF56519">
    <property type="entry name" value="Penicillin binding protein dimerisation domain"/>
    <property type="match status" value="1"/>
</dbReference>
<dbReference type="InterPro" id="IPR005311">
    <property type="entry name" value="PBP_dimer"/>
</dbReference>
<feature type="domain" description="Penicillin-binding protein transpeptidase" evidence="10">
    <location>
        <begin position="318"/>
        <end position="646"/>
    </location>
</feature>
<evidence type="ECO:0000256" key="1">
    <source>
        <dbReference type="ARBA" id="ARBA00001526"/>
    </source>
</evidence>